<dbReference type="OrthoDB" id="5229310at2759"/>
<feature type="region of interest" description="Disordered" evidence="1">
    <location>
        <begin position="30"/>
        <end position="69"/>
    </location>
</feature>
<sequence length="376" mass="41204">MMEGQDYLDDEEAVFHFDDEDDEIAAMNTLGDEDLIENLEPLTPVGSAGPTAPATAPGSRRPHSTNFSSAQAWQHLDHASPPPSLSHSPSPRAIPAIQYRPQNHRRSSRRSRQPQLSRQGSDQSLGQRAHRPQPIQSHHHEDLQQLDPYTLQQQQQQQHAYATPPDSLPSRHQDVHIEDADLVTMKEAGDYVEIPAEDYEQMFNGNEADRITAQKFQSEVVRAFQQNGRVVFMVGQATAQWWLSPEMQKRRRAAGRRMLDIGGAVASGAGNVIMNSTPVGGVVRSVSSNVSAFRAAPFRYTMQGLGIMKKDAAAGTVTTPTSTGVPMSHDGLATPPNGKSAMPEPAIVEDGPYDEFDDEEGMGMFGALDMGEDDDL</sequence>
<dbReference type="Proteomes" id="UP000283895">
    <property type="component" value="Unassembled WGS sequence"/>
</dbReference>
<proteinExistence type="predicted"/>
<evidence type="ECO:0000313" key="3">
    <source>
        <dbReference type="Proteomes" id="UP000283895"/>
    </source>
</evidence>
<protein>
    <submittedName>
        <fullName evidence="2">Uncharacterized protein</fullName>
    </submittedName>
</protein>
<dbReference type="AlphaFoldDB" id="A0A423WDB0"/>
<name>A0A423WDB0_9PEZI</name>
<evidence type="ECO:0000313" key="2">
    <source>
        <dbReference type="EMBL" id="ROW01347.1"/>
    </source>
</evidence>
<feature type="compositionally biased region" description="Low complexity" evidence="1">
    <location>
        <begin position="47"/>
        <end position="59"/>
    </location>
</feature>
<accession>A0A423WDB0</accession>
<comment type="caution">
    <text evidence="2">The sequence shown here is derived from an EMBL/GenBank/DDBJ whole genome shotgun (WGS) entry which is preliminary data.</text>
</comment>
<feature type="region of interest" description="Disordered" evidence="1">
    <location>
        <begin position="98"/>
        <end position="172"/>
    </location>
</feature>
<feature type="compositionally biased region" description="Basic residues" evidence="1">
    <location>
        <begin position="102"/>
        <end position="112"/>
    </location>
</feature>
<evidence type="ECO:0000256" key="1">
    <source>
        <dbReference type="SAM" id="MobiDB-lite"/>
    </source>
</evidence>
<gene>
    <name evidence="2" type="ORF">VMCG_05880</name>
</gene>
<keyword evidence="3" id="KW-1185">Reference proteome</keyword>
<reference evidence="2 3" key="1">
    <citation type="submission" date="2015-09" db="EMBL/GenBank/DDBJ databases">
        <title>Host preference determinants of Valsa canker pathogens revealed by comparative genomics.</title>
        <authorList>
            <person name="Yin Z."/>
            <person name="Huang L."/>
        </authorList>
    </citation>
    <scope>NUCLEOTIDE SEQUENCE [LARGE SCALE GENOMIC DNA]</scope>
    <source>
        <strain evidence="2 3">03-1</strain>
    </source>
</reference>
<dbReference type="EMBL" id="LKEA01000019">
    <property type="protein sequence ID" value="ROW01347.1"/>
    <property type="molecule type" value="Genomic_DNA"/>
</dbReference>
<organism evidence="2 3">
    <name type="scientific">Cytospora schulzeri</name>
    <dbReference type="NCBI Taxonomy" id="448051"/>
    <lineage>
        <taxon>Eukaryota</taxon>
        <taxon>Fungi</taxon>
        <taxon>Dikarya</taxon>
        <taxon>Ascomycota</taxon>
        <taxon>Pezizomycotina</taxon>
        <taxon>Sordariomycetes</taxon>
        <taxon>Sordariomycetidae</taxon>
        <taxon>Diaporthales</taxon>
        <taxon>Cytosporaceae</taxon>
        <taxon>Cytospora</taxon>
    </lineage>
</organism>